<sequence length="113" mass="12025">MSITMGQLASRYAKASGKPVGSTELRRLAQVGVGIMKKEIQNVHAVDTGTMLNSTTAETAGKDTYLIGPTVNYAVYVARGTSRMTARPFDLIAAKVLRSQVSDMGFDPDSLGI</sequence>
<dbReference type="EMBL" id="MG839015">
    <property type="protein sequence ID" value="AUX82598.1"/>
    <property type="molecule type" value="Genomic_DNA"/>
</dbReference>
<name>A0A2L0HLJ0_9CAUD</name>
<evidence type="ECO:0000313" key="2">
    <source>
        <dbReference type="Proteomes" id="UP000241884"/>
    </source>
</evidence>
<dbReference type="Proteomes" id="UP000241884">
    <property type="component" value="Segment"/>
</dbReference>
<gene>
    <name evidence="1" type="primary">11</name>
    <name evidence="1" type="ORF">PBI_AUBERGINE_11</name>
</gene>
<accession>A0A2L0HLJ0</accession>
<proteinExistence type="predicted"/>
<organism evidence="1 2">
    <name type="scientific">Microbacterium phage Aubergine</name>
    <dbReference type="NCBI Taxonomy" id="2079577"/>
    <lineage>
        <taxon>Viruses</taxon>
        <taxon>Duplodnaviria</taxon>
        <taxon>Heunggongvirae</taxon>
        <taxon>Uroviricota</taxon>
        <taxon>Caudoviricetes</taxon>
        <taxon>Ilzatvirus</taxon>
        <taxon>Ilzatvirus ilzat</taxon>
    </lineage>
</organism>
<evidence type="ECO:0000313" key="1">
    <source>
        <dbReference type="EMBL" id="AUX82598.1"/>
    </source>
</evidence>
<reference evidence="2" key="1">
    <citation type="submission" date="2018-01" db="EMBL/GenBank/DDBJ databases">
        <authorList>
            <person name="Gaut B.S."/>
            <person name="Morton B.R."/>
            <person name="Clegg M.T."/>
            <person name="Duvall M.R."/>
        </authorList>
    </citation>
    <scope>NUCLEOTIDE SEQUENCE [LARGE SCALE GENOMIC DNA]</scope>
</reference>
<evidence type="ECO:0008006" key="3">
    <source>
        <dbReference type="Google" id="ProtNLM"/>
    </source>
</evidence>
<protein>
    <recommendedName>
        <fullName evidence="3">Minor capsid protein</fullName>
    </recommendedName>
</protein>